<feature type="compositionally biased region" description="Acidic residues" evidence="9">
    <location>
        <begin position="474"/>
        <end position="485"/>
    </location>
</feature>
<dbReference type="KEGG" id="tmn:UCRPA7_1658"/>
<evidence type="ECO:0000256" key="6">
    <source>
        <dbReference type="ARBA" id="ARBA00022840"/>
    </source>
</evidence>
<dbReference type="GO" id="GO:0016887">
    <property type="term" value="F:ATP hydrolysis activity"/>
    <property type="evidence" value="ECO:0007669"/>
    <property type="project" value="InterPro"/>
</dbReference>
<evidence type="ECO:0000256" key="4">
    <source>
        <dbReference type="ARBA" id="ARBA00022801"/>
    </source>
</evidence>
<dbReference type="PROSITE" id="PS51194">
    <property type="entry name" value="HELICASE_CTER"/>
    <property type="match status" value="1"/>
</dbReference>
<dbReference type="Pfam" id="PF00271">
    <property type="entry name" value="Helicase_C"/>
    <property type="match status" value="1"/>
</dbReference>
<dbReference type="Pfam" id="PF00176">
    <property type="entry name" value="SNF2-rel_dom"/>
    <property type="match status" value="1"/>
</dbReference>
<dbReference type="PANTHER" id="PTHR45797">
    <property type="entry name" value="RAD54-LIKE"/>
    <property type="match status" value="1"/>
</dbReference>
<proteinExistence type="inferred from homology"/>
<dbReference type="InterPro" id="IPR000330">
    <property type="entry name" value="SNF2_N"/>
</dbReference>
<dbReference type="Gene3D" id="3.40.50.10810">
    <property type="entry name" value="Tandem AAA-ATPase domain"/>
    <property type="match status" value="1"/>
</dbReference>
<dbReference type="CDD" id="cd18793">
    <property type="entry name" value="SF2_C_SNF"/>
    <property type="match status" value="1"/>
</dbReference>
<name>R8BTV1_PHAM7</name>
<organism evidence="12 13">
    <name type="scientific">Phaeoacremonium minimum (strain UCR-PA7)</name>
    <name type="common">Esca disease fungus</name>
    <name type="synonym">Togninia minima</name>
    <dbReference type="NCBI Taxonomy" id="1286976"/>
    <lineage>
        <taxon>Eukaryota</taxon>
        <taxon>Fungi</taxon>
        <taxon>Dikarya</taxon>
        <taxon>Ascomycota</taxon>
        <taxon>Pezizomycotina</taxon>
        <taxon>Sordariomycetes</taxon>
        <taxon>Sordariomycetidae</taxon>
        <taxon>Togniniales</taxon>
        <taxon>Togniniaceae</taxon>
        <taxon>Phaeoacremonium</taxon>
    </lineage>
</organism>
<keyword evidence="3" id="KW-0547">Nucleotide-binding</keyword>
<sequence>MPGEVVDDDPFDWDVDRVIKELCSSDRTWDAPPASKLPDPVKLSQQLIDHDIDGETLLGWGDSDNSLQRLCIALGVSKIRHQHSIIQAIKFFRTRSPRWKKSTTLDPQQDSDVEMTEKHCSVSKSPSLGNGDSRILAVIKDETYRLSTLQKETGGSVINEKSEEGLPKKRKRIAPINTSTLATGIGSKTFPTEADQWIDKRPGNTSITGLRHLGAQGEFLGSGKLSAADVLHPDPDGSDPDVKDRDFSWILTGFIPPARRVQVNHIMKRHLRHNALSFGKADGLHLDDDDDDDEILPAFGESGDENEYDEETWREIQEEASEQNEHVAGSKYQYLNSEEVDAIVQQAIEDLKSTWLEVKLPRYKKKAYKMWMDARQHGSRGHQITFANERVHDLELRIANLCKHIYEQKWARADQLELQRQTACLEQSVFEREHSAWIIRVLNSPTAPEKPAQPARLTTVRQSKPPKVRKSGNGDEELLTSASEDDLDDFVVDDQAQDFDPDPFIVSSKQTIVSKHTNNTVSSEDRQYAPIARGMVTGNSQTGDDTEMLDLTNNDEPPDYADVATIAEMGTKHWQLVGDNERQIIAVLYNSAPERRRTILRYALNYNVGDAWDGVIMAALKNKACLVESSPSTPRSKQLKARLGFTRIFDLYISGHSDVKNNRPVNNETARKIESKKSEFDNFFAFLRSVADFFPVNVDLMPSSQKAAAFDEHGSPPSMQNGEAHDIPSDVPTDEDMLSPSKRRKRQIIRDEAAQNLRDTDKRRVETQEARRKILRERLKITDSMSQDVTRLIINETRNDEEGFIYINKMIASRIKDHQIEGVRFMWDRLIAGSSAKQGCLLAHTMGLGKTMQIITLLVAIAEAAASPDPSINSQIPEELKESKTLVLCPAGLVDNWMDELLTWTPDKMTLGDLRKIDSSQKDPERTANLRAWAEEGGVLVIGYPMFTRLANKDEFQSFLFDVPNIVVGDEAHKLQNPHAKVHKAAKGFRTTFRIAMTGSPLANNVEEYHSMINWVAPNYLGPLNEFKAFYADPIRDGLYEDSSPSERRKAFKMLKVLKQTVAPKVHRATIAALRETLPPKREFILYLKLTERQFDAYLRFVRHLKENPKAQDKGNTLFQLIGTLSLLLAHPKIFRAKLEQRKALDKDQQKSKSIANVKEDRGDLPAEVLTVEVLSNLLATLPKETMEAINASYKMAVLVKILDQAKLMGEKVLVFSQYLDTLDYIENLCREQKRLYLRLDGSTAPNVRLRDVKQFNTGKDEVYLISTLAGGVGLNIPGASRVVIFDYKFNPIAEQQAIGRAYRLGQTKPVYVYWLVFDGTFERNLQNQAIFKLQLQSRVVDQKNPIARAQKAREYCRDPVNVVPQNLDSHNGMDRILDAVLEDDALSSHITSIDMTDTFDEEEPEEQLTAEDSKEIEKLILRNQLRWQNPEEYRRLEQQDGALQHNQSLVPSIVQPTDSPTPVDRARSAQTLLTENSLPLMGTGTGFRTRAAPQITQSFIDVPDSFASKFRDSLVYRGEGVADIGVRQERARTLATEVEGIIGERHPQGLPMMDAWRRVMDKIANSEILAAFLAGEISPGDFVFLQVDQLLARQRQNASRGNLVATTGARNGRGDPNV</sequence>
<dbReference type="SMART" id="SM00487">
    <property type="entry name" value="DEXDc"/>
    <property type="match status" value="1"/>
</dbReference>
<evidence type="ECO:0000256" key="1">
    <source>
        <dbReference type="ARBA" id="ARBA00004123"/>
    </source>
</evidence>
<dbReference type="EMBL" id="KB932897">
    <property type="protein sequence ID" value="EOO02813.1"/>
    <property type="molecule type" value="Genomic_DNA"/>
</dbReference>
<evidence type="ECO:0000256" key="7">
    <source>
        <dbReference type="ARBA" id="ARBA00023125"/>
    </source>
</evidence>
<dbReference type="GO" id="GO:0005524">
    <property type="term" value="F:ATP binding"/>
    <property type="evidence" value="ECO:0007669"/>
    <property type="project" value="UniProtKB-KW"/>
</dbReference>
<dbReference type="InterPro" id="IPR027417">
    <property type="entry name" value="P-loop_NTPase"/>
</dbReference>
<dbReference type="SMART" id="SM00490">
    <property type="entry name" value="HELICc"/>
    <property type="match status" value="1"/>
</dbReference>
<dbReference type="InterPro" id="IPR014001">
    <property type="entry name" value="Helicase_ATP-bd"/>
</dbReference>
<dbReference type="Gene3D" id="3.40.50.300">
    <property type="entry name" value="P-loop containing nucleotide triphosphate hydrolases"/>
    <property type="match status" value="1"/>
</dbReference>
<evidence type="ECO:0000256" key="8">
    <source>
        <dbReference type="ARBA" id="ARBA00023242"/>
    </source>
</evidence>
<keyword evidence="8" id="KW-0539">Nucleus</keyword>
<dbReference type="InterPro" id="IPR056026">
    <property type="entry name" value="DUF7607"/>
</dbReference>
<dbReference type="GO" id="GO:0003677">
    <property type="term" value="F:DNA binding"/>
    <property type="evidence" value="ECO:0007669"/>
    <property type="project" value="UniProtKB-KW"/>
</dbReference>
<dbReference type="GO" id="GO:0004386">
    <property type="term" value="F:helicase activity"/>
    <property type="evidence" value="ECO:0007669"/>
    <property type="project" value="UniProtKB-KW"/>
</dbReference>
<dbReference type="eggNOG" id="KOG1016">
    <property type="taxonomic scope" value="Eukaryota"/>
</dbReference>
<evidence type="ECO:0000259" key="11">
    <source>
        <dbReference type="PROSITE" id="PS51194"/>
    </source>
</evidence>
<evidence type="ECO:0000256" key="5">
    <source>
        <dbReference type="ARBA" id="ARBA00022806"/>
    </source>
</evidence>
<dbReference type="SUPFAM" id="SSF52540">
    <property type="entry name" value="P-loop containing nucleoside triphosphate hydrolases"/>
    <property type="match status" value="2"/>
</dbReference>
<feature type="domain" description="Helicase C-terminal" evidence="11">
    <location>
        <begin position="1198"/>
        <end position="1347"/>
    </location>
</feature>
<dbReference type="RefSeq" id="XP_007912428.1">
    <property type="nucleotide sequence ID" value="XM_007914237.1"/>
</dbReference>
<dbReference type="OrthoDB" id="2020972at2759"/>
<evidence type="ECO:0000256" key="3">
    <source>
        <dbReference type="ARBA" id="ARBA00022741"/>
    </source>
</evidence>
<accession>R8BTV1</accession>
<dbReference type="HOGENOM" id="CLU_001161_0_0_1"/>
<keyword evidence="6" id="KW-0067">ATP-binding</keyword>
<dbReference type="InterPro" id="IPR049730">
    <property type="entry name" value="SNF2/RAD54-like_C"/>
</dbReference>
<evidence type="ECO:0000313" key="12">
    <source>
        <dbReference type="EMBL" id="EOO02813.1"/>
    </source>
</evidence>
<dbReference type="GO" id="GO:0005634">
    <property type="term" value="C:nucleus"/>
    <property type="evidence" value="ECO:0007669"/>
    <property type="project" value="UniProtKB-SubCell"/>
</dbReference>
<evidence type="ECO:0000313" key="13">
    <source>
        <dbReference type="Proteomes" id="UP000014074"/>
    </source>
</evidence>
<evidence type="ECO:0000259" key="10">
    <source>
        <dbReference type="PROSITE" id="PS51192"/>
    </source>
</evidence>
<evidence type="ECO:0000256" key="9">
    <source>
        <dbReference type="SAM" id="MobiDB-lite"/>
    </source>
</evidence>
<feature type="region of interest" description="Disordered" evidence="9">
    <location>
        <begin position="448"/>
        <end position="485"/>
    </location>
</feature>
<dbReference type="InterPro" id="IPR038718">
    <property type="entry name" value="SNF2-like_sf"/>
</dbReference>
<dbReference type="InterPro" id="IPR001650">
    <property type="entry name" value="Helicase_C-like"/>
</dbReference>
<feature type="region of interest" description="Disordered" evidence="9">
    <location>
        <begin position="707"/>
        <end position="746"/>
    </location>
</feature>
<keyword evidence="4" id="KW-0378">Hydrolase</keyword>
<protein>
    <submittedName>
        <fullName evidence="12">Putative snf2 family atp-dependent chromatin-remodeling factor snf21 protein</fullName>
    </submittedName>
</protein>
<evidence type="ECO:0000256" key="2">
    <source>
        <dbReference type="ARBA" id="ARBA00007025"/>
    </source>
</evidence>
<keyword evidence="13" id="KW-1185">Reference proteome</keyword>
<dbReference type="Pfam" id="PF24580">
    <property type="entry name" value="DUF7607"/>
    <property type="match status" value="1"/>
</dbReference>
<dbReference type="CDD" id="cd18007">
    <property type="entry name" value="DEXHc_ATRX-like"/>
    <property type="match status" value="1"/>
</dbReference>
<comment type="subcellular location">
    <subcellularLocation>
        <location evidence="1">Nucleus</location>
    </subcellularLocation>
</comment>
<feature type="domain" description="Helicase ATP-binding" evidence="10">
    <location>
        <begin position="831"/>
        <end position="1019"/>
    </location>
</feature>
<keyword evidence="5" id="KW-0347">Helicase</keyword>
<keyword evidence="7" id="KW-0238">DNA-binding</keyword>
<reference evidence="13" key="1">
    <citation type="journal article" date="2013" name="Genome Announc.">
        <title>Draft genome sequence of the ascomycete Phaeoacremonium aleophilum strain UCR-PA7, a causal agent of the esca disease complex in grapevines.</title>
        <authorList>
            <person name="Blanco-Ulate B."/>
            <person name="Rolshausen P."/>
            <person name="Cantu D."/>
        </authorList>
    </citation>
    <scope>NUCLEOTIDE SEQUENCE [LARGE SCALE GENOMIC DNA]</scope>
    <source>
        <strain evidence="13">UCR-PA7</strain>
    </source>
</reference>
<dbReference type="GeneID" id="19321828"/>
<dbReference type="PROSITE" id="PS51192">
    <property type="entry name" value="HELICASE_ATP_BIND_1"/>
    <property type="match status" value="1"/>
</dbReference>
<comment type="similarity">
    <text evidence="2">Belongs to the SNF2/RAD54 helicase family.</text>
</comment>
<dbReference type="InterPro" id="IPR044574">
    <property type="entry name" value="ARIP4-like"/>
</dbReference>
<gene>
    <name evidence="12" type="ORF">UCRPA7_1658</name>
</gene>
<dbReference type="PANTHER" id="PTHR45797:SF1">
    <property type="entry name" value="HELICASE ARIP4"/>
    <property type="match status" value="1"/>
</dbReference>
<dbReference type="Proteomes" id="UP000014074">
    <property type="component" value="Unassembled WGS sequence"/>
</dbReference>